<evidence type="ECO:0000256" key="6">
    <source>
        <dbReference type="ARBA" id="ARBA00011738"/>
    </source>
</evidence>
<dbReference type="VEuPathDB" id="VectorBase:SCAU011545"/>
<dbReference type="AlphaFoldDB" id="A0A1I8PVM9"/>
<comment type="function">
    <text evidence="2">Catalyzes a salvage reaction resulting in the formation of AMP, that is energically less costly than de novo synthesis.</text>
</comment>
<proteinExistence type="inferred from homology"/>
<dbReference type="NCBIfam" id="NF002634">
    <property type="entry name" value="PRK02304.1-3"/>
    <property type="match status" value="1"/>
</dbReference>
<comment type="subcellular location">
    <subcellularLocation>
        <location evidence="3">Cytoplasm</location>
    </subcellularLocation>
</comment>
<dbReference type="GO" id="GO:0005737">
    <property type="term" value="C:cytoplasm"/>
    <property type="evidence" value="ECO:0007669"/>
    <property type="project" value="UniProtKB-SubCell"/>
</dbReference>
<evidence type="ECO:0000256" key="9">
    <source>
        <dbReference type="ARBA" id="ARBA00022490"/>
    </source>
</evidence>
<protein>
    <recommendedName>
        <fullName evidence="8">Adenine phosphoribosyltransferase</fullName>
        <ecNumber evidence="7">2.4.2.7</ecNumber>
    </recommendedName>
</protein>
<accession>A0A1I8PVM9</accession>
<dbReference type="NCBIfam" id="TIGR01090">
    <property type="entry name" value="apt"/>
    <property type="match status" value="1"/>
</dbReference>
<dbReference type="Pfam" id="PF00156">
    <property type="entry name" value="Pribosyltran"/>
    <property type="match status" value="1"/>
</dbReference>
<dbReference type="InterPro" id="IPR005764">
    <property type="entry name" value="Ade_phspho_trans"/>
</dbReference>
<dbReference type="InterPro" id="IPR029057">
    <property type="entry name" value="PRTase-like"/>
</dbReference>
<dbReference type="KEGG" id="scac:106095379"/>
<organism evidence="14 15">
    <name type="scientific">Stomoxys calcitrans</name>
    <name type="common">Stable fly</name>
    <name type="synonym">Conops calcitrans</name>
    <dbReference type="NCBI Taxonomy" id="35570"/>
    <lineage>
        <taxon>Eukaryota</taxon>
        <taxon>Metazoa</taxon>
        <taxon>Ecdysozoa</taxon>
        <taxon>Arthropoda</taxon>
        <taxon>Hexapoda</taxon>
        <taxon>Insecta</taxon>
        <taxon>Pterygota</taxon>
        <taxon>Neoptera</taxon>
        <taxon>Endopterygota</taxon>
        <taxon>Diptera</taxon>
        <taxon>Brachycera</taxon>
        <taxon>Muscomorpha</taxon>
        <taxon>Muscoidea</taxon>
        <taxon>Muscidae</taxon>
        <taxon>Stomoxys</taxon>
    </lineage>
</organism>
<dbReference type="GO" id="GO:0006166">
    <property type="term" value="P:purine ribonucleoside salvage"/>
    <property type="evidence" value="ECO:0007669"/>
    <property type="project" value="UniProtKB-KW"/>
</dbReference>
<reference evidence="14" key="1">
    <citation type="submission" date="2020-05" db="UniProtKB">
        <authorList>
            <consortium name="EnsemblMetazoa"/>
        </authorList>
    </citation>
    <scope>IDENTIFICATION</scope>
    <source>
        <strain evidence="14">USDA</strain>
    </source>
</reference>
<dbReference type="NCBIfam" id="NF002636">
    <property type="entry name" value="PRK02304.1-5"/>
    <property type="match status" value="1"/>
</dbReference>
<dbReference type="FunFam" id="3.40.50.2020:FF:000021">
    <property type="entry name" value="Adenine phosphoribosyltransferase"/>
    <property type="match status" value="1"/>
</dbReference>
<dbReference type="GO" id="GO:0044209">
    <property type="term" value="P:AMP salvage"/>
    <property type="evidence" value="ECO:0007669"/>
    <property type="project" value="UniProtKB-UniPathway"/>
</dbReference>
<dbReference type="PANTHER" id="PTHR32315">
    <property type="entry name" value="ADENINE PHOSPHORIBOSYLTRANSFERASE"/>
    <property type="match status" value="1"/>
</dbReference>
<dbReference type="EnsemblMetazoa" id="SCAU011545-RA">
    <property type="protein sequence ID" value="SCAU011545-PA"/>
    <property type="gene ID" value="SCAU011545"/>
</dbReference>
<evidence type="ECO:0000256" key="7">
    <source>
        <dbReference type="ARBA" id="ARBA00011893"/>
    </source>
</evidence>
<dbReference type="SUPFAM" id="SSF53271">
    <property type="entry name" value="PRTase-like"/>
    <property type="match status" value="1"/>
</dbReference>
<evidence type="ECO:0000256" key="2">
    <source>
        <dbReference type="ARBA" id="ARBA00003968"/>
    </source>
</evidence>
<dbReference type="InterPro" id="IPR000836">
    <property type="entry name" value="PRTase_dom"/>
</dbReference>
<dbReference type="UniPathway" id="UPA00588">
    <property type="reaction ID" value="UER00646"/>
</dbReference>
<evidence type="ECO:0000256" key="11">
    <source>
        <dbReference type="ARBA" id="ARBA00022679"/>
    </source>
</evidence>
<keyword evidence="12" id="KW-0660">Purine salvage</keyword>
<evidence type="ECO:0000256" key="10">
    <source>
        <dbReference type="ARBA" id="ARBA00022676"/>
    </source>
</evidence>
<dbReference type="HAMAP" id="MF_00004">
    <property type="entry name" value="Aden_phosphoribosyltr"/>
    <property type="match status" value="1"/>
</dbReference>
<evidence type="ECO:0000259" key="13">
    <source>
        <dbReference type="Pfam" id="PF00156"/>
    </source>
</evidence>
<dbReference type="GO" id="GO:0003999">
    <property type="term" value="F:adenine phosphoribosyltransferase activity"/>
    <property type="evidence" value="ECO:0007669"/>
    <property type="project" value="UniProtKB-EC"/>
</dbReference>
<dbReference type="Gene3D" id="3.40.50.2020">
    <property type="match status" value="1"/>
</dbReference>
<dbReference type="GO" id="GO:0016208">
    <property type="term" value="F:AMP binding"/>
    <property type="evidence" value="ECO:0007669"/>
    <property type="project" value="TreeGrafter"/>
</dbReference>
<evidence type="ECO:0000256" key="5">
    <source>
        <dbReference type="ARBA" id="ARBA00008391"/>
    </source>
</evidence>
<dbReference type="InterPro" id="IPR050054">
    <property type="entry name" value="UPRTase/APRTase"/>
</dbReference>
<keyword evidence="15" id="KW-1185">Reference proteome</keyword>
<dbReference type="GO" id="GO:0002055">
    <property type="term" value="F:adenine binding"/>
    <property type="evidence" value="ECO:0007669"/>
    <property type="project" value="TreeGrafter"/>
</dbReference>
<evidence type="ECO:0000313" key="15">
    <source>
        <dbReference type="Proteomes" id="UP000095300"/>
    </source>
</evidence>
<dbReference type="GO" id="GO:0006168">
    <property type="term" value="P:adenine salvage"/>
    <property type="evidence" value="ECO:0007669"/>
    <property type="project" value="InterPro"/>
</dbReference>
<feature type="domain" description="Phosphoribosyltransferase" evidence="13">
    <location>
        <begin position="35"/>
        <end position="171"/>
    </location>
</feature>
<dbReference type="CDD" id="cd06223">
    <property type="entry name" value="PRTases_typeI"/>
    <property type="match status" value="1"/>
</dbReference>
<dbReference type="PANTHER" id="PTHR32315:SF3">
    <property type="entry name" value="ADENINE PHOSPHORIBOSYLTRANSFERASE"/>
    <property type="match status" value="1"/>
</dbReference>
<comment type="catalytic activity">
    <reaction evidence="1">
        <text>AMP + diphosphate = 5-phospho-alpha-D-ribose 1-diphosphate + adenine</text>
        <dbReference type="Rhea" id="RHEA:16609"/>
        <dbReference type="ChEBI" id="CHEBI:16708"/>
        <dbReference type="ChEBI" id="CHEBI:33019"/>
        <dbReference type="ChEBI" id="CHEBI:58017"/>
        <dbReference type="ChEBI" id="CHEBI:456215"/>
        <dbReference type="EC" id="2.4.2.7"/>
    </reaction>
</comment>
<comment type="subunit">
    <text evidence="6">Homodimer.</text>
</comment>
<evidence type="ECO:0000256" key="1">
    <source>
        <dbReference type="ARBA" id="ARBA00000868"/>
    </source>
</evidence>
<comment type="pathway">
    <text evidence="4">Purine metabolism; AMP biosynthesis via salvage pathway; AMP from adenine: step 1/1.</text>
</comment>
<sequence>MNNEQKLEYINQHIGVYPDFPKKGILFRDIFGSLTDPKSCQYIKDLLLDHVRETNPDVDIIVGLESRGFLFNLMLASELGVGCAPIRKKGKLPGECVSVEYTLEYGTDIFEMQTNAIKPGQKVLIVDDLLATGGSLEAAVKLVRKAGGEVVECLIIMELAFLEGRKKVDTNVHSLLKY</sequence>
<evidence type="ECO:0000256" key="4">
    <source>
        <dbReference type="ARBA" id="ARBA00004659"/>
    </source>
</evidence>
<keyword evidence="10" id="KW-0328">Glycosyltransferase</keyword>
<dbReference type="EC" id="2.4.2.7" evidence="7"/>
<dbReference type="STRING" id="35570.A0A1I8PVM9"/>
<keyword evidence="9" id="KW-0963">Cytoplasm</keyword>
<evidence type="ECO:0000256" key="12">
    <source>
        <dbReference type="ARBA" id="ARBA00022726"/>
    </source>
</evidence>
<dbReference type="OrthoDB" id="363185at2759"/>
<keyword evidence="11" id="KW-0808">Transferase</keyword>
<evidence type="ECO:0000256" key="3">
    <source>
        <dbReference type="ARBA" id="ARBA00004496"/>
    </source>
</evidence>
<dbReference type="Proteomes" id="UP000095300">
    <property type="component" value="Unassembled WGS sequence"/>
</dbReference>
<name>A0A1I8PVM9_STOCA</name>
<evidence type="ECO:0000313" key="14">
    <source>
        <dbReference type="EnsemblMetazoa" id="SCAU011545-PA"/>
    </source>
</evidence>
<comment type="similarity">
    <text evidence="5">Belongs to the purine/pyrimidine phosphoribosyltransferase family.</text>
</comment>
<gene>
    <name evidence="14" type="primary">106095379</name>
</gene>
<evidence type="ECO:0000256" key="8">
    <source>
        <dbReference type="ARBA" id="ARBA00017366"/>
    </source>
</evidence>